<name>A0Q1I6_CLONN</name>
<dbReference type="KEGG" id="cno:NT01CX_2415"/>
<dbReference type="STRING" id="386415.NT01CX_2415"/>
<dbReference type="eggNOG" id="ENOG503261U">
    <property type="taxonomic scope" value="Bacteria"/>
</dbReference>
<evidence type="ECO:0000313" key="3">
    <source>
        <dbReference type="Proteomes" id="UP000008220"/>
    </source>
</evidence>
<organism evidence="2 3">
    <name type="scientific">Clostridium novyi (strain NT)</name>
    <dbReference type="NCBI Taxonomy" id="386415"/>
    <lineage>
        <taxon>Bacteria</taxon>
        <taxon>Bacillati</taxon>
        <taxon>Bacillota</taxon>
        <taxon>Clostridia</taxon>
        <taxon>Eubacteriales</taxon>
        <taxon>Clostridiaceae</taxon>
        <taxon>Clostridium</taxon>
    </lineage>
</organism>
<sequence length="688" mass="77581">MQRRKIFKKFLSAFVVGLCIVQVLQINTAKGLDKSSKLDTSITVLTGTKPFDKKKKTKLNESATLEMTVSALPKFDLINIDDANNGKIEALGPNGERGRLFIYGIGICTSTSKGSEALKGKISFCDDLSQFGIKNATLYTWGRKNEDNIKSCGINGDDANTIISSFPYGSLQLGFDYDRSVLESGEIIAKQKSPGKPINITIKNMDSSANHCPTKDVLGNVIKKDDKYVFSGYIVLWVDENSILLGENNIINKFYKFNAKSITNVLNNSNGSENLNNNTTSFKYIKRQKEAPRCTFDVSYIDSKDKTKKTNSINQWLSEDSIVTPGFIDYFKKDKSDFKAEPIVNVKSTINDPKIDDLNINNDNLIKSMFPKNLSDKQCTSNVEIEAVDCKIEKNKDINYVLSYSQKYNNEYQSVDIIDVLPFNGDERGSKYSGECFLKSIKASDEDEVYISYDDPKTINKNSKECNFNWIPYEESIIKGDKVTAIKVHCKELSTQEVEKKVLVTLGTKDNLKEDVYVNNVEGVLGEVNKTMKSANSFVNVYNKENYVLKENNQKLNGNNKEKLSYENKDNNKINKLILKNLKKDNIRKHKNIKSNLNFDDSVKERKNPIDNNISNGNITKSMCEDKYEDKCIIENSVKVVKDNMIDKEYQSLFTNCCGKSYNNLLGSIVMLIGIIGLIICKKSKGKN</sequence>
<keyword evidence="1" id="KW-1133">Transmembrane helix</keyword>
<gene>
    <name evidence="2" type="ordered locus">NT01CX_2415</name>
</gene>
<feature type="transmembrane region" description="Helical" evidence="1">
    <location>
        <begin position="662"/>
        <end position="681"/>
    </location>
</feature>
<proteinExistence type="predicted"/>
<dbReference type="PATRIC" id="fig|386415.7.peg.1518"/>
<reference evidence="2 3" key="1">
    <citation type="journal article" date="2006" name="Nat. Biotechnol.">
        <title>The genome and transcriptomes of the anti-tumor agent Clostridium novyi-NT.</title>
        <authorList>
            <person name="Bettegowda C."/>
            <person name="Huang X."/>
            <person name="Lin J."/>
            <person name="Cheong I."/>
            <person name="Kohli M."/>
            <person name="Szabo S.A."/>
            <person name="Zhang X."/>
            <person name="Diaz L.A. Jr."/>
            <person name="Velculescu V.E."/>
            <person name="Parmigiani G."/>
            <person name="Kinzler K.W."/>
            <person name="Vogelstein B."/>
            <person name="Zhou S."/>
        </authorList>
    </citation>
    <scope>NUCLEOTIDE SEQUENCE [LARGE SCALE GENOMIC DNA]</scope>
    <source>
        <strain evidence="2 3">NT</strain>
    </source>
</reference>
<dbReference type="EMBL" id="CP000382">
    <property type="protein sequence ID" value="ABK60472.1"/>
    <property type="molecule type" value="Genomic_DNA"/>
</dbReference>
<protein>
    <submittedName>
        <fullName evidence="2">Uncharacterized protein</fullName>
    </submittedName>
</protein>
<evidence type="ECO:0000256" key="1">
    <source>
        <dbReference type="SAM" id="Phobius"/>
    </source>
</evidence>
<accession>A0Q1I6</accession>
<dbReference type="Proteomes" id="UP000008220">
    <property type="component" value="Chromosome"/>
</dbReference>
<dbReference type="HOGENOM" id="CLU_399937_0_0_9"/>
<keyword evidence="1" id="KW-0472">Membrane</keyword>
<keyword evidence="3" id="KW-1185">Reference proteome</keyword>
<evidence type="ECO:0000313" key="2">
    <source>
        <dbReference type="EMBL" id="ABK60472.1"/>
    </source>
</evidence>
<dbReference type="RefSeq" id="WP_011722482.1">
    <property type="nucleotide sequence ID" value="NC_008593.1"/>
</dbReference>
<dbReference type="AlphaFoldDB" id="A0Q1I6"/>
<keyword evidence="1" id="KW-0812">Transmembrane</keyword>